<dbReference type="EMBL" id="JBANAX010000357">
    <property type="protein sequence ID" value="KAL1212902.1"/>
    <property type="molecule type" value="Genomic_DNA"/>
</dbReference>
<evidence type="ECO:0000256" key="2">
    <source>
        <dbReference type="ARBA" id="ARBA00023157"/>
    </source>
</evidence>
<name>A0ABD1B2I5_CARAN</name>
<comment type="caution">
    <text evidence="5">The sequence shown here is derived from an EMBL/GenBank/DDBJ whole genome shotgun (WGS) entry which is preliminary data.</text>
</comment>
<accession>A0ABD1B2I5</accession>
<dbReference type="InterPro" id="IPR053305">
    <property type="entry name" value="Folate-binding_rcpt-like"/>
</dbReference>
<dbReference type="InterPro" id="IPR018143">
    <property type="entry name" value="Folate_rcpt-like"/>
</dbReference>
<reference evidence="5 6" key="1">
    <citation type="submission" date="2024-04" db="EMBL/GenBank/DDBJ databases">
        <title>Genome assembly C_amara_ONT_v2.</title>
        <authorList>
            <person name="Yant L."/>
            <person name="Moore C."/>
            <person name="Slenker M."/>
        </authorList>
    </citation>
    <scope>NUCLEOTIDE SEQUENCE [LARGE SCALE GENOMIC DNA]</scope>
    <source>
        <tissue evidence="5">Leaf</tissue>
    </source>
</reference>
<sequence length="252" mass="28015">MGRYLTKTVFLVHTPILLLHLFISFSSGASFNSNEKKGVCISKGGRFPPYESQGKPPKFAYLELKNLNMCKLFSGKTCCSASQMKSASLAVKNLATYGEATKHCLALFELLECSICNSKVGIRSGHPRICASFCDQVFEACSDAYFSSSNASKQVIVPCGASEDTICRKASKWVTNGTAFCNATGFTVQIAEEPCFGSSAMKESLRESFFEMISMELSALAGFFLFNRLEKWLEKRRARIQREARERLEQEE</sequence>
<dbReference type="PANTHER" id="PTHR37390">
    <property type="entry name" value="OS02G0592500 PROTEIN"/>
    <property type="match status" value="1"/>
</dbReference>
<keyword evidence="6" id="KW-1185">Reference proteome</keyword>
<dbReference type="AlphaFoldDB" id="A0ABD1B2I5"/>
<dbReference type="Proteomes" id="UP001558713">
    <property type="component" value="Unassembled WGS sequence"/>
</dbReference>
<gene>
    <name evidence="5" type="ORF">V5N11_023017</name>
</gene>
<protein>
    <submittedName>
        <fullName evidence="5">Folate-binding protein 1</fullName>
    </submittedName>
</protein>
<evidence type="ECO:0000256" key="3">
    <source>
        <dbReference type="SAM" id="SignalP"/>
    </source>
</evidence>
<evidence type="ECO:0000313" key="6">
    <source>
        <dbReference type="Proteomes" id="UP001558713"/>
    </source>
</evidence>
<evidence type="ECO:0000256" key="1">
    <source>
        <dbReference type="ARBA" id="ARBA00022729"/>
    </source>
</evidence>
<keyword evidence="1 3" id="KW-0732">Signal</keyword>
<feature type="signal peptide" evidence="3">
    <location>
        <begin position="1"/>
        <end position="28"/>
    </location>
</feature>
<dbReference type="PANTHER" id="PTHR37390:SF1">
    <property type="entry name" value="FOLATE-BINDING PROTEIN 1"/>
    <property type="match status" value="1"/>
</dbReference>
<feature type="domain" description="Folate receptor-like" evidence="4">
    <location>
        <begin position="64"/>
        <end position="184"/>
    </location>
</feature>
<proteinExistence type="predicted"/>
<evidence type="ECO:0000259" key="4">
    <source>
        <dbReference type="Pfam" id="PF03024"/>
    </source>
</evidence>
<feature type="chain" id="PRO_5044840767" evidence="3">
    <location>
        <begin position="29"/>
        <end position="252"/>
    </location>
</feature>
<dbReference type="Pfam" id="PF03024">
    <property type="entry name" value="Folate_rec"/>
    <property type="match status" value="1"/>
</dbReference>
<organism evidence="5 6">
    <name type="scientific">Cardamine amara subsp. amara</name>
    <dbReference type="NCBI Taxonomy" id="228776"/>
    <lineage>
        <taxon>Eukaryota</taxon>
        <taxon>Viridiplantae</taxon>
        <taxon>Streptophyta</taxon>
        <taxon>Embryophyta</taxon>
        <taxon>Tracheophyta</taxon>
        <taxon>Spermatophyta</taxon>
        <taxon>Magnoliopsida</taxon>
        <taxon>eudicotyledons</taxon>
        <taxon>Gunneridae</taxon>
        <taxon>Pentapetalae</taxon>
        <taxon>rosids</taxon>
        <taxon>malvids</taxon>
        <taxon>Brassicales</taxon>
        <taxon>Brassicaceae</taxon>
        <taxon>Cardamineae</taxon>
        <taxon>Cardamine</taxon>
    </lineage>
</organism>
<evidence type="ECO:0000313" key="5">
    <source>
        <dbReference type="EMBL" id="KAL1212902.1"/>
    </source>
</evidence>
<keyword evidence="2" id="KW-1015">Disulfide bond</keyword>